<dbReference type="GO" id="GO:0005524">
    <property type="term" value="F:ATP binding"/>
    <property type="evidence" value="ECO:0007669"/>
    <property type="project" value="UniProtKB-UniRule"/>
</dbReference>
<dbReference type="PRINTS" id="PR00298">
    <property type="entry name" value="CHAPERONIN60"/>
</dbReference>
<keyword evidence="3" id="KW-0413">Isomerase</keyword>
<comment type="subunit">
    <text evidence="3 5">Forms a cylinder of 14 subunits composed of two heptameric rings stacked back-to-back. Interacts with the co-chaperonin GroES.</text>
</comment>
<dbReference type="InterPro" id="IPR027413">
    <property type="entry name" value="GROEL-like_equatorial_sf"/>
</dbReference>
<comment type="caution">
    <text evidence="6">The sequence shown here is derived from an EMBL/GenBank/DDBJ whole genome shotgun (WGS) entry which is preliminary data.</text>
</comment>
<dbReference type="GO" id="GO:0140662">
    <property type="term" value="F:ATP-dependent protein folding chaperone"/>
    <property type="evidence" value="ECO:0007669"/>
    <property type="project" value="InterPro"/>
</dbReference>
<feature type="binding site" evidence="3">
    <location>
        <position position="511"/>
    </location>
    <ligand>
        <name>ATP</name>
        <dbReference type="ChEBI" id="CHEBI:30616"/>
    </ligand>
</feature>
<dbReference type="EC" id="5.6.1.7" evidence="3"/>
<dbReference type="NCBIfam" id="TIGR02348">
    <property type="entry name" value="GroEL"/>
    <property type="match status" value="1"/>
</dbReference>
<dbReference type="CDD" id="cd03344">
    <property type="entry name" value="GroEL"/>
    <property type="match status" value="1"/>
</dbReference>
<evidence type="ECO:0000256" key="4">
    <source>
        <dbReference type="RuleBase" id="RU000418"/>
    </source>
</evidence>
<gene>
    <name evidence="3 6" type="primary">groL</name>
    <name evidence="3" type="synonym">groEL</name>
    <name evidence="6" type="ORF">COS58_01755</name>
</gene>
<keyword evidence="3" id="KW-0963">Cytoplasm</keyword>
<dbReference type="Pfam" id="PF00118">
    <property type="entry name" value="Cpn60_TCP1"/>
    <property type="match status" value="1"/>
</dbReference>
<keyword evidence="2 3" id="KW-0143">Chaperone</keyword>
<accession>A0A2M7B960</accession>
<comment type="caution">
    <text evidence="3">Lacks conserved residue(s) required for the propagation of feature annotation.</text>
</comment>
<dbReference type="SUPFAM" id="SSF54849">
    <property type="entry name" value="GroEL-intermediate domain like"/>
    <property type="match status" value="1"/>
</dbReference>
<comment type="function">
    <text evidence="3 5">Together with its co-chaperonin GroES, plays an essential role in assisting protein folding. The GroEL-GroES system forms a nano-cage that allows encapsulation of the non-native substrate proteins and provides a physical environment optimized to promote and accelerate protein folding.</text>
</comment>
<dbReference type="NCBIfam" id="NF009487">
    <property type="entry name" value="PRK12849.1"/>
    <property type="match status" value="1"/>
</dbReference>
<organism evidence="6 7">
    <name type="scientific">Candidatus Tagabacteria bacterium CG03_land_8_20_14_0_80_41_22</name>
    <dbReference type="NCBI Taxonomy" id="1975020"/>
    <lineage>
        <taxon>Bacteria</taxon>
        <taxon>Candidatus Tagaibacteriota</taxon>
    </lineage>
</organism>
<dbReference type="SUPFAM" id="SSF48592">
    <property type="entry name" value="GroEL equatorial domain-like"/>
    <property type="match status" value="1"/>
</dbReference>
<feature type="binding site" evidence="3">
    <location>
        <begin position="29"/>
        <end position="32"/>
    </location>
    <ligand>
        <name>ATP</name>
        <dbReference type="ChEBI" id="CHEBI:30616"/>
    </ligand>
</feature>
<reference evidence="7" key="1">
    <citation type="submission" date="2017-09" db="EMBL/GenBank/DDBJ databases">
        <title>Depth-based differentiation of microbial function through sediment-hosted aquifers and enrichment of novel symbionts in the deep terrestrial subsurface.</title>
        <authorList>
            <person name="Probst A.J."/>
            <person name="Ladd B."/>
            <person name="Jarett J.K."/>
            <person name="Geller-Mcgrath D.E."/>
            <person name="Sieber C.M.K."/>
            <person name="Emerson J.B."/>
            <person name="Anantharaman K."/>
            <person name="Thomas B.C."/>
            <person name="Malmstrom R."/>
            <person name="Stieglmeier M."/>
            <person name="Klingl A."/>
            <person name="Woyke T."/>
            <person name="Ryan C.M."/>
            <person name="Banfield J.F."/>
        </authorList>
    </citation>
    <scope>NUCLEOTIDE SEQUENCE [LARGE SCALE GENOMIC DNA]</scope>
</reference>
<dbReference type="NCBIfam" id="NF009489">
    <property type="entry name" value="PRK12851.1"/>
    <property type="match status" value="1"/>
</dbReference>
<dbReference type="NCBIfam" id="NF009488">
    <property type="entry name" value="PRK12850.1"/>
    <property type="match status" value="1"/>
</dbReference>
<feature type="binding site" evidence="3">
    <location>
        <position position="414"/>
    </location>
    <ligand>
        <name>ATP</name>
        <dbReference type="ChEBI" id="CHEBI:30616"/>
    </ligand>
</feature>
<name>A0A2M7B960_9BACT</name>
<comment type="subcellular location">
    <subcellularLocation>
        <location evidence="3">Cytoplasm</location>
    </subcellularLocation>
</comment>
<evidence type="ECO:0000256" key="2">
    <source>
        <dbReference type="ARBA" id="ARBA00023186"/>
    </source>
</evidence>
<dbReference type="EMBL" id="PEVG01000018">
    <property type="protein sequence ID" value="PIU99589.1"/>
    <property type="molecule type" value="Genomic_DNA"/>
</dbReference>
<dbReference type="GO" id="GO:0005737">
    <property type="term" value="C:cytoplasm"/>
    <property type="evidence" value="ECO:0007669"/>
    <property type="project" value="UniProtKB-SubCell"/>
</dbReference>
<feature type="binding site" evidence="3">
    <location>
        <begin position="86"/>
        <end position="90"/>
    </location>
    <ligand>
        <name>ATP</name>
        <dbReference type="ChEBI" id="CHEBI:30616"/>
    </ligand>
</feature>
<dbReference type="InterPro" id="IPR002423">
    <property type="entry name" value="Cpn60/GroEL/TCP-1"/>
</dbReference>
<dbReference type="Gene3D" id="1.10.560.10">
    <property type="entry name" value="GroEL-like equatorial domain"/>
    <property type="match status" value="1"/>
</dbReference>
<dbReference type="Gene3D" id="3.50.7.10">
    <property type="entry name" value="GroEL"/>
    <property type="match status" value="1"/>
</dbReference>
<dbReference type="GO" id="GO:0042026">
    <property type="term" value="P:protein refolding"/>
    <property type="evidence" value="ECO:0007669"/>
    <property type="project" value="UniProtKB-UniRule"/>
</dbReference>
<keyword evidence="3" id="KW-0067">ATP-binding</keyword>
<dbReference type="PANTHER" id="PTHR45633">
    <property type="entry name" value="60 KDA HEAT SHOCK PROTEIN, MITOCHONDRIAL"/>
    <property type="match status" value="1"/>
</dbReference>
<evidence type="ECO:0000256" key="3">
    <source>
        <dbReference type="HAMAP-Rule" id="MF_00600"/>
    </source>
</evidence>
<dbReference type="GO" id="GO:0051082">
    <property type="term" value="F:unfolded protein binding"/>
    <property type="evidence" value="ECO:0007669"/>
    <property type="project" value="UniProtKB-UniRule"/>
</dbReference>
<feature type="binding site" evidence="3">
    <location>
        <begin position="494"/>
        <end position="496"/>
    </location>
    <ligand>
        <name>ATP</name>
        <dbReference type="ChEBI" id="CHEBI:30616"/>
    </ligand>
</feature>
<dbReference type="Gene3D" id="3.30.260.10">
    <property type="entry name" value="TCP-1-like chaperonin intermediate domain"/>
    <property type="match status" value="1"/>
</dbReference>
<evidence type="ECO:0000313" key="6">
    <source>
        <dbReference type="EMBL" id="PIU99589.1"/>
    </source>
</evidence>
<dbReference type="HAMAP" id="MF_00600">
    <property type="entry name" value="CH60"/>
    <property type="match status" value="1"/>
</dbReference>
<comment type="similarity">
    <text evidence="1 3 4">Belongs to the chaperonin (HSP60) family.</text>
</comment>
<dbReference type="Proteomes" id="UP000228561">
    <property type="component" value="Unassembled WGS sequence"/>
</dbReference>
<dbReference type="AlphaFoldDB" id="A0A2M7B960"/>
<dbReference type="InterPro" id="IPR001844">
    <property type="entry name" value="Cpn60/GroEL"/>
</dbReference>
<dbReference type="NCBIfam" id="NF000592">
    <property type="entry name" value="PRK00013.1"/>
    <property type="match status" value="1"/>
</dbReference>
<dbReference type="SUPFAM" id="SSF52029">
    <property type="entry name" value="GroEL apical domain-like"/>
    <property type="match status" value="1"/>
</dbReference>
<dbReference type="GO" id="GO:0016853">
    <property type="term" value="F:isomerase activity"/>
    <property type="evidence" value="ECO:0007669"/>
    <property type="project" value="UniProtKB-KW"/>
</dbReference>
<dbReference type="InterPro" id="IPR027410">
    <property type="entry name" value="TCP-1-like_intermed_sf"/>
</dbReference>
<evidence type="ECO:0000313" key="7">
    <source>
        <dbReference type="Proteomes" id="UP000228561"/>
    </source>
</evidence>
<proteinExistence type="inferred from homology"/>
<protein>
    <recommendedName>
        <fullName evidence="3">Chaperonin GroEL</fullName>
        <ecNumber evidence="3">5.6.1.7</ecNumber>
    </recommendedName>
    <alternativeName>
        <fullName evidence="3">60 kDa chaperonin</fullName>
    </alternativeName>
    <alternativeName>
        <fullName evidence="3">Chaperonin-60</fullName>
        <shortName evidence="3">Cpn60</shortName>
    </alternativeName>
</protein>
<dbReference type="InterPro" id="IPR027409">
    <property type="entry name" value="GroEL-like_apical_dom_sf"/>
</dbReference>
<evidence type="ECO:0000256" key="1">
    <source>
        <dbReference type="ARBA" id="ARBA00006607"/>
    </source>
</evidence>
<keyword evidence="3" id="KW-0547">Nucleotide-binding</keyword>
<evidence type="ECO:0000256" key="5">
    <source>
        <dbReference type="RuleBase" id="RU000419"/>
    </source>
</evidence>
<dbReference type="FunFam" id="3.50.7.10:FF:000001">
    <property type="entry name" value="60 kDa chaperonin"/>
    <property type="match status" value="1"/>
</dbReference>
<sequence length="563" mass="60343">MAKQILFDEKARAGLKRGVDMLADAVKITLGPKGRNVVLSKGFGAPDITNDGVTIAKEVELEDKIENMGAEIVKEVASKTNDVAGDGTTTAVVLAQSIIKEGFKFVTMGMNAVGIRLGIEEATKRVVEVLKKMAKPIKNRQEIMQVASVSSESEEIGNIIADTLEKVGKDGVVTVEESQTFGVDSEIVKGMQFDRGYVSPYMITNAERMEAIYEDCHILITDKKISAINEILPVLEKVVQTGKKELVIIAEDLEGEALATLVVNKIRGTFSALAVKSPGYGDRRKEMLEDIAIMTGGKVIAEELGLKLDKVDLNMLGQARRIICTKENTTIVGGKGKKQAIEDRVNQIRLQIKQTDSEFDREKLEERLAKLSGGVAVVKVGAATETEMKYKKFKIEDAVNATKAAISEGIVPGGGTAFIKAGVIVNKQFEENKIKAPSKEIAKEFNAGFEILLKSLEEPLAQIVKNAGNEQGGAIVSAVKNSVGESSSSNFGYDALSGKVIPDMIKAGIIDPVKVTRSALENAASAASMLLTTEVVIADLPEKKGQSYAMPPSGMGGMGGEDY</sequence>